<evidence type="ECO:0000313" key="2">
    <source>
        <dbReference type="Proteomes" id="UP000284296"/>
    </source>
</evidence>
<dbReference type="EMBL" id="QRXG01000014">
    <property type="protein sequence ID" value="RGT80826.1"/>
    <property type="molecule type" value="Genomic_DNA"/>
</dbReference>
<gene>
    <name evidence="1" type="ORF">DWX06_09460</name>
</gene>
<evidence type="ECO:0000313" key="1">
    <source>
        <dbReference type="EMBL" id="RGT80826.1"/>
    </source>
</evidence>
<comment type="caution">
    <text evidence="1">The sequence shown here is derived from an EMBL/GenBank/DDBJ whole genome shotgun (WGS) entry which is preliminary data.</text>
</comment>
<reference evidence="1 2" key="1">
    <citation type="submission" date="2018-08" db="EMBL/GenBank/DDBJ databases">
        <title>A genome reference for cultivated species of the human gut microbiota.</title>
        <authorList>
            <person name="Zou Y."/>
            <person name="Xue W."/>
            <person name="Luo G."/>
        </authorList>
    </citation>
    <scope>NUCLEOTIDE SEQUENCE [LARGE SCALE GENOMIC DNA]</scope>
    <source>
        <strain evidence="1 2">AF18-16LB</strain>
    </source>
</reference>
<protein>
    <submittedName>
        <fullName evidence="1">Uncharacterized protein</fullName>
    </submittedName>
</protein>
<dbReference type="Proteomes" id="UP000284296">
    <property type="component" value="Unassembled WGS sequence"/>
</dbReference>
<dbReference type="AlphaFoldDB" id="A0A412Q366"/>
<accession>A0A412Q366</accession>
<proteinExistence type="predicted"/>
<name>A0A412Q366_9FIRM</name>
<organism evidence="1 2">
    <name type="scientific">Agathobacter rectalis</name>
    <dbReference type="NCBI Taxonomy" id="39491"/>
    <lineage>
        <taxon>Bacteria</taxon>
        <taxon>Bacillati</taxon>
        <taxon>Bacillota</taxon>
        <taxon>Clostridia</taxon>
        <taxon>Lachnospirales</taxon>
        <taxon>Lachnospiraceae</taxon>
        <taxon>Agathobacter</taxon>
    </lineage>
</organism>
<dbReference type="RefSeq" id="WP_118004271.1">
    <property type="nucleotide sequence ID" value="NZ_QRXF01000014.1"/>
</dbReference>
<sequence length="124" mass="14162">MFGKKKESGIPVGHYEGIEGFATDYPCRIEVKGDVFEIRRIKPETTVTLPMNRIKSFSAMEEEKFMLKYHGQAKNTSKLKGAKKYYLVVEYDKGMLAFWGTAMEYGKFLDLQNKGVVAPSHIEL</sequence>